<evidence type="ECO:0000259" key="4">
    <source>
        <dbReference type="Pfam" id="PF18559"/>
    </source>
</evidence>
<keyword evidence="1 5" id="KW-0378">Hydrolase</keyword>
<gene>
    <name evidence="5" type="ordered locus">Hbal_2457</name>
</gene>
<dbReference type="InterPro" id="IPR036881">
    <property type="entry name" value="Glyco_hydro_3_C_sf"/>
</dbReference>
<reference evidence="6" key="1">
    <citation type="journal article" date="2011" name="J. Bacteriol.">
        <title>Genome sequences of eight morphologically diverse alphaproteobacteria.</title>
        <authorList>
            <consortium name="US DOE Joint Genome Institute"/>
            <person name="Brown P.J."/>
            <person name="Kysela D.T."/>
            <person name="Buechlein A."/>
            <person name="Hemmerich C."/>
            <person name="Brun Y.V."/>
        </authorList>
    </citation>
    <scope>NUCLEOTIDE SEQUENCE [LARGE SCALE GENOMIC DNA]</scope>
    <source>
        <strain evidence="6">ATCC 49814 / DSM 5838 / IFAM 1418</strain>
    </source>
</reference>
<sequence length="830" mass="89955">MIKNSITTSIIAISSCLLLTACNSEHLQGPPPAQQSASIWPSLDTPKLNKEIENQIDQILSQLTVEQKVGQIIQGDSASVTPEDVKKYRLGSVLSGGNSAPGPLPYADAKSWLEAADAYFQASIDTEGVEIAIPIIWGIDAVHGHTNLAGSIAFPHNIGLGAANNPELIQEIARVTALELKVSGHDWTFAPTLAVPQNDRWGRTYEGFSEEPGIVSEYGRRIALGLQGFPQSSDFLSTGKVISSAKHFIADGGTEDGIDQGDTKASAQELRDIHGEAYFGALEAGVMTVMASYSAWNGDRMHGHKELLTDVLKNTLNFKGFVVGDWNGHALIPGCTATDCPEALLAGLDMYMAPESWKGLYESTLAHVQSGKIPMERLDDAVRRILRVKLSYNIFNKQLPSERPYAGDTSLLGSDHHRALARQAVRESLVLLKNNNNVLPLKKDLKVLVVGEGADSIAKAAGGWTLSWQGGTHTNEEFPNSQTILDGIKELVEGEGGEVIYDPDGTSLIEADAVIAVYGEDPYAEFQGDRSNVDFVPTNFSPEKLGNYKKTNTPIISVFLSGRPLWTNPEINLSDAFVAAWLPGTEGGGIADVLFAEDGADFKGKLSFSWPKFATQAKLNRHDTDYDPLFPIGYGLNYSDKENLPKLEEDSGIDSLETAPKGIFFSKGIVHAPWSFRISKTPIENLPFERDGIKIKASDHKSQEDSIKLEWTDSETIFSIQSGYPIDFSRESNGAMELAFEAKLNSGEPTIFVGSGCQDSEACEASLPLTLSNDGWQSYRVSLRCFADKGVNMESLNTALSIRGTNGNIIDLSNVRIESDTDAKADCGDS</sequence>
<dbReference type="GO" id="GO:0009251">
    <property type="term" value="P:glucan catabolic process"/>
    <property type="evidence" value="ECO:0007669"/>
    <property type="project" value="TreeGrafter"/>
</dbReference>
<dbReference type="Gene3D" id="3.40.50.1700">
    <property type="entry name" value="Glycoside hydrolase family 3 C-terminal domain"/>
    <property type="match status" value="1"/>
</dbReference>
<evidence type="ECO:0000259" key="3">
    <source>
        <dbReference type="Pfam" id="PF01915"/>
    </source>
</evidence>
<dbReference type="CAZy" id="GH3">
    <property type="family name" value="Glycoside Hydrolase Family 3"/>
</dbReference>
<dbReference type="Pfam" id="PF00933">
    <property type="entry name" value="Glyco_hydro_3"/>
    <property type="match status" value="1"/>
</dbReference>
<dbReference type="InterPro" id="IPR002772">
    <property type="entry name" value="Glyco_hydro_3_C"/>
</dbReference>
<accession>C6XNJ2</accession>
<evidence type="ECO:0000256" key="1">
    <source>
        <dbReference type="ARBA" id="ARBA00022801"/>
    </source>
</evidence>
<dbReference type="OrthoDB" id="9781691at2"/>
<feature type="domain" description="Glycoside hydrolase family 3 C-terminal" evidence="3">
    <location>
        <begin position="429"/>
        <end position="638"/>
    </location>
</feature>
<dbReference type="EMBL" id="CP001678">
    <property type="protein sequence ID" value="ACT60136.1"/>
    <property type="molecule type" value="Genomic_DNA"/>
</dbReference>
<dbReference type="SUPFAM" id="SSF52279">
    <property type="entry name" value="Beta-D-glucan exohydrolase, C-terminal domain"/>
    <property type="match status" value="1"/>
</dbReference>
<dbReference type="GO" id="GO:0008422">
    <property type="term" value="F:beta-glucosidase activity"/>
    <property type="evidence" value="ECO:0007669"/>
    <property type="project" value="TreeGrafter"/>
</dbReference>
<dbReference type="Gene3D" id="2.60.120.430">
    <property type="entry name" value="Galactose-binding lectin"/>
    <property type="match status" value="1"/>
</dbReference>
<dbReference type="InterPro" id="IPR001764">
    <property type="entry name" value="Glyco_hydro_3_N"/>
</dbReference>
<protein>
    <submittedName>
        <fullName evidence="5">Glycoside hydrolase family 3 domain protein</fullName>
    </submittedName>
</protein>
<dbReference type="InterPro" id="IPR017853">
    <property type="entry name" value="GH"/>
</dbReference>
<dbReference type="SUPFAM" id="SSF51445">
    <property type="entry name" value="(Trans)glycosidases"/>
    <property type="match status" value="1"/>
</dbReference>
<dbReference type="InterPro" id="IPR036962">
    <property type="entry name" value="Glyco_hydro_3_N_sf"/>
</dbReference>
<dbReference type="STRING" id="582402.Hbal_2457"/>
<name>C6XNJ2_HIRBI</name>
<dbReference type="PANTHER" id="PTHR30620:SF77">
    <property type="entry name" value="LYSOSOMAL BETA GLUCOSIDASE-LIKE"/>
    <property type="match status" value="1"/>
</dbReference>
<evidence type="ECO:0000259" key="2">
    <source>
        <dbReference type="Pfam" id="PF00933"/>
    </source>
</evidence>
<dbReference type="InterPro" id="IPR051915">
    <property type="entry name" value="Cellulose_Degrad_GH3"/>
</dbReference>
<dbReference type="Proteomes" id="UP000002745">
    <property type="component" value="Chromosome"/>
</dbReference>
<dbReference type="RefSeq" id="WP_015828286.1">
    <property type="nucleotide sequence ID" value="NC_012982.1"/>
</dbReference>
<dbReference type="PROSITE" id="PS51257">
    <property type="entry name" value="PROKAR_LIPOPROTEIN"/>
    <property type="match status" value="1"/>
</dbReference>
<evidence type="ECO:0000313" key="5">
    <source>
        <dbReference type="EMBL" id="ACT60136.1"/>
    </source>
</evidence>
<feature type="domain" description="ExoP galactose-binding-like" evidence="4">
    <location>
        <begin position="672"/>
        <end position="817"/>
    </location>
</feature>
<dbReference type="InterPro" id="IPR041443">
    <property type="entry name" value="Exop_C"/>
</dbReference>
<dbReference type="PANTHER" id="PTHR30620">
    <property type="entry name" value="PERIPLASMIC BETA-GLUCOSIDASE-RELATED"/>
    <property type="match status" value="1"/>
</dbReference>
<dbReference type="KEGG" id="hba:Hbal_2457"/>
<proteinExistence type="predicted"/>
<dbReference type="PRINTS" id="PR00133">
    <property type="entry name" value="GLHYDRLASE3"/>
</dbReference>
<dbReference type="AlphaFoldDB" id="C6XNJ2"/>
<feature type="domain" description="Glycoside hydrolase family 3 N-terminal" evidence="2">
    <location>
        <begin position="64"/>
        <end position="388"/>
    </location>
</feature>
<organism evidence="5 6">
    <name type="scientific">Hirschia baltica (strain ATCC 49814 / DSM 5838 / IFAM 1418)</name>
    <dbReference type="NCBI Taxonomy" id="582402"/>
    <lineage>
        <taxon>Bacteria</taxon>
        <taxon>Pseudomonadati</taxon>
        <taxon>Pseudomonadota</taxon>
        <taxon>Alphaproteobacteria</taxon>
        <taxon>Hyphomonadales</taxon>
        <taxon>Hyphomonadaceae</taxon>
        <taxon>Hirschia</taxon>
    </lineage>
</organism>
<dbReference type="Pfam" id="PF18559">
    <property type="entry name" value="Exop_C"/>
    <property type="match status" value="1"/>
</dbReference>
<evidence type="ECO:0000313" key="6">
    <source>
        <dbReference type="Proteomes" id="UP000002745"/>
    </source>
</evidence>
<dbReference type="Gene3D" id="3.20.20.300">
    <property type="entry name" value="Glycoside hydrolase, family 3, N-terminal domain"/>
    <property type="match status" value="1"/>
</dbReference>
<dbReference type="eggNOG" id="COG1472">
    <property type="taxonomic scope" value="Bacteria"/>
</dbReference>
<keyword evidence="6" id="KW-1185">Reference proteome</keyword>
<dbReference type="HOGENOM" id="CLU_004542_9_1_5"/>
<dbReference type="Pfam" id="PF01915">
    <property type="entry name" value="Glyco_hydro_3_C"/>
    <property type="match status" value="1"/>
</dbReference>